<name>A0A4S8MU96_DENBC</name>
<keyword evidence="2" id="KW-1185">Reference proteome</keyword>
<proteinExistence type="predicted"/>
<accession>A0A4S8MU96</accession>
<dbReference type="AlphaFoldDB" id="A0A4S8MU96"/>
<dbReference type="Proteomes" id="UP000297245">
    <property type="component" value="Unassembled WGS sequence"/>
</dbReference>
<evidence type="ECO:0000313" key="2">
    <source>
        <dbReference type="Proteomes" id="UP000297245"/>
    </source>
</evidence>
<organism evidence="1 2">
    <name type="scientific">Dendrothele bispora (strain CBS 962.96)</name>
    <dbReference type="NCBI Taxonomy" id="1314807"/>
    <lineage>
        <taxon>Eukaryota</taxon>
        <taxon>Fungi</taxon>
        <taxon>Dikarya</taxon>
        <taxon>Basidiomycota</taxon>
        <taxon>Agaricomycotina</taxon>
        <taxon>Agaricomycetes</taxon>
        <taxon>Agaricomycetidae</taxon>
        <taxon>Agaricales</taxon>
        <taxon>Agaricales incertae sedis</taxon>
        <taxon>Dendrothele</taxon>
    </lineage>
</organism>
<reference evidence="1 2" key="1">
    <citation type="journal article" date="2019" name="Nat. Ecol. Evol.">
        <title>Megaphylogeny resolves global patterns of mushroom evolution.</title>
        <authorList>
            <person name="Varga T."/>
            <person name="Krizsan K."/>
            <person name="Foldi C."/>
            <person name="Dima B."/>
            <person name="Sanchez-Garcia M."/>
            <person name="Sanchez-Ramirez S."/>
            <person name="Szollosi G.J."/>
            <person name="Szarkandi J.G."/>
            <person name="Papp V."/>
            <person name="Albert L."/>
            <person name="Andreopoulos W."/>
            <person name="Angelini C."/>
            <person name="Antonin V."/>
            <person name="Barry K.W."/>
            <person name="Bougher N.L."/>
            <person name="Buchanan P."/>
            <person name="Buyck B."/>
            <person name="Bense V."/>
            <person name="Catcheside P."/>
            <person name="Chovatia M."/>
            <person name="Cooper J."/>
            <person name="Damon W."/>
            <person name="Desjardin D."/>
            <person name="Finy P."/>
            <person name="Geml J."/>
            <person name="Haridas S."/>
            <person name="Hughes K."/>
            <person name="Justo A."/>
            <person name="Karasinski D."/>
            <person name="Kautmanova I."/>
            <person name="Kiss B."/>
            <person name="Kocsube S."/>
            <person name="Kotiranta H."/>
            <person name="LaButti K.M."/>
            <person name="Lechner B.E."/>
            <person name="Liimatainen K."/>
            <person name="Lipzen A."/>
            <person name="Lukacs Z."/>
            <person name="Mihaltcheva S."/>
            <person name="Morgado L.N."/>
            <person name="Niskanen T."/>
            <person name="Noordeloos M.E."/>
            <person name="Ohm R.A."/>
            <person name="Ortiz-Santana B."/>
            <person name="Ovrebo C."/>
            <person name="Racz N."/>
            <person name="Riley R."/>
            <person name="Savchenko A."/>
            <person name="Shiryaev A."/>
            <person name="Soop K."/>
            <person name="Spirin V."/>
            <person name="Szebenyi C."/>
            <person name="Tomsovsky M."/>
            <person name="Tulloss R.E."/>
            <person name="Uehling J."/>
            <person name="Grigoriev I.V."/>
            <person name="Vagvolgyi C."/>
            <person name="Papp T."/>
            <person name="Martin F.M."/>
            <person name="Miettinen O."/>
            <person name="Hibbett D.S."/>
            <person name="Nagy L.G."/>
        </authorList>
    </citation>
    <scope>NUCLEOTIDE SEQUENCE [LARGE SCALE GENOMIC DNA]</scope>
    <source>
        <strain evidence="1 2">CBS 962.96</strain>
    </source>
</reference>
<protein>
    <submittedName>
        <fullName evidence="1">Uncharacterized protein</fullName>
    </submittedName>
</protein>
<gene>
    <name evidence="1" type="ORF">K435DRAFT_960383</name>
</gene>
<sequence length="626" mass="70808">MGGVSETRLDLTSGRVNRLLRPLRTKCATLAACHNTRSQAPSVVMTYSHAKPMSYASTPPLMILDSDTRLPLNGQHPQYTIDLARRTHAVCEAFKVVVEKTQHLRKDPSSNDVPSLTSMCSIVAGSHIEPEVDASMTVTEQEEQSLEILNSLYDSVPLPYRGWTLVSHALQLILDTCPHNATLLDMLLDITTDQGLTYRSNTILRSLLLLALTPPSLSHPPAICHPDHSDFFVRLLANWDKRGLHVSAFCGIFDSVMQQVQSINAWSCKATTKLLYYNRKKKPHCVVLIGCSLIRFLQSLGSGEACNNQNQSNGLVSHPCRTTALQRTLHDWVTSVLSHQLRAWKLMDGKWNDLEDSAMMLLETCHECGAHKVQVGTYVPNRILSHDFISLATLLLSYSQNYCHRKHLLELLRGTEPETLTYEPLVSQTFLVGTGIEDFKESVRRYAAALKKHGLPRLEASLWACALREVERIETLIWERELQDGVKRFRDELMECVEDSERCFAELANSGGYEWEWEPTVECWIRKKPEDTSSHERGREKRKVYQGDSDASLDCERRKKARLGRRSSSAFTSILSNALLNRQKVHDSANTFDSEDGDEVELEDFYRHFSDTLNPSSDDGLDLFAY</sequence>
<dbReference type="EMBL" id="ML179041">
    <property type="protein sequence ID" value="THV06788.1"/>
    <property type="molecule type" value="Genomic_DNA"/>
</dbReference>
<evidence type="ECO:0000313" key="1">
    <source>
        <dbReference type="EMBL" id="THV06788.1"/>
    </source>
</evidence>
<dbReference type="OrthoDB" id="3158032at2759"/>